<evidence type="ECO:0000313" key="3">
    <source>
        <dbReference type="Proteomes" id="UP000298545"/>
    </source>
</evidence>
<dbReference type="Proteomes" id="UP000298545">
    <property type="component" value="Plasmid pTiCFBP5473"/>
</dbReference>
<organism evidence="1 3">
    <name type="scientific">Agrobacterium larrymoorei</name>
    <dbReference type="NCBI Taxonomy" id="160699"/>
    <lineage>
        <taxon>Bacteria</taxon>
        <taxon>Pseudomonadati</taxon>
        <taxon>Pseudomonadota</taxon>
        <taxon>Alphaproteobacteria</taxon>
        <taxon>Hyphomicrobiales</taxon>
        <taxon>Rhizobiaceae</taxon>
        <taxon>Rhizobium/Agrobacterium group</taxon>
        <taxon>Agrobacterium</taxon>
    </lineage>
</organism>
<dbReference type="Gene3D" id="3.40.190.10">
    <property type="entry name" value="Periplasmic binding protein-like II"/>
    <property type="match status" value="1"/>
</dbReference>
<geneLocation type="plasmid" evidence="1">
    <name>pTiCFBP5473</name>
</geneLocation>
<geneLocation type="plasmid" evidence="2 4">
    <name>pTiAF3.44</name>
</geneLocation>
<reference evidence="1 3" key="1">
    <citation type="submission" date="2019-04" db="EMBL/GenBank/DDBJ databases">
        <title>Complete genome sequence of Agrobacterium larrymoorei CFBP5473.</title>
        <authorList>
            <person name="Haryono M."/>
            <person name="Chou L."/>
            <person name="Lin Y.-C."/>
            <person name="Lai E.-M."/>
            <person name="Kuo C.-H."/>
        </authorList>
    </citation>
    <scope>NUCLEOTIDE SEQUENCE [LARGE SCALE GENOMIC DNA]</scope>
    <source>
        <strain evidence="1 3">CFBP5473</strain>
        <plasmid evidence="1">pTiCFBP5473</plasmid>
        <plasmid evidence="3">pticfbp5473</plasmid>
    </source>
</reference>
<dbReference type="OrthoDB" id="7353682at2"/>
<evidence type="ECO:0000313" key="4">
    <source>
        <dbReference type="Proteomes" id="UP000826513"/>
    </source>
</evidence>
<sequence>MKDFVMLASLAMYVRPPPIAAANARLWGFVRDTLRDEGLAGVPEALDQTIRYDAAWVHPQLLLAQSCGYPYVKHLRGKVRLVATPVYSLPGCDGPNMCSFIIVHKDSQVRSLGGLRGARAAINDPNSNSGVNLFRAAIAPFAKGADYFSSVIETGGHNSSLDAVTAGKADVAAIDCVTYGNTLRFDPDRLAGVRVLAETRNGPGLPFITRRDASDDDVAVLRRALYKMITDPSLAETRDTLALKDIAVLSDADYEPLAELERDAYRQGYPVIG</sequence>
<proteinExistence type="predicted"/>
<dbReference type="STRING" id="1367849.GCA_000518585_04772"/>
<keyword evidence="4" id="KW-1185">Reference proteome</keyword>
<keyword evidence="1" id="KW-0614">Plasmid</keyword>
<dbReference type="AlphaFoldDB" id="A0A4D7DXP2"/>
<dbReference type="EMBL" id="CP072169">
    <property type="protein sequence ID" value="QYA10386.1"/>
    <property type="molecule type" value="Genomic_DNA"/>
</dbReference>
<accession>A0A4D7DXP2</accession>
<name>A0A4D7DXP2_9HYPH</name>
<dbReference type="SUPFAM" id="SSF53850">
    <property type="entry name" value="Periplasmic binding protein-like II"/>
    <property type="match status" value="1"/>
</dbReference>
<geneLocation type="plasmid" evidence="3">
    <name>pticfbp5473</name>
</geneLocation>
<protein>
    <submittedName>
        <fullName evidence="2">PhnD/SsuA/transferrin family substrate-binding protein</fullName>
    </submittedName>
    <submittedName>
        <fullName evidence="1">Phosphate ABC transporter substrate-binding protein</fullName>
    </submittedName>
</protein>
<dbReference type="EMBL" id="CP039694">
    <property type="protein sequence ID" value="QCJ01049.1"/>
    <property type="molecule type" value="Genomic_DNA"/>
</dbReference>
<reference evidence="2 4" key="2">
    <citation type="submission" date="2021-03" db="EMBL/GenBank/DDBJ databases">
        <title>Rapid diversification of plasmids in a genus of pathogenic and nitrogen fixing bacteria.</title>
        <authorList>
            <person name="Weisberg A.J."/>
            <person name="Miller M."/>
            <person name="Ream W."/>
            <person name="Grunwald N.J."/>
            <person name="Chang J.H."/>
        </authorList>
    </citation>
    <scope>NUCLEOTIDE SEQUENCE [LARGE SCALE GENOMIC DNA]</scope>
    <source>
        <strain evidence="2 4">AF3.44</strain>
        <plasmid evidence="2 4">pTiAF3.44</plasmid>
    </source>
</reference>
<dbReference type="PANTHER" id="PTHR35841">
    <property type="entry name" value="PHOSPHONATES-BINDING PERIPLASMIC PROTEIN"/>
    <property type="match status" value="1"/>
</dbReference>
<dbReference type="KEGG" id="alf:CFBP5473_24165"/>
<evidence type="ECO:0000313" key="2">
    <source>
        <dbReference type="EMBL" id="QYA10386.1"/>
    </source>
</evidence>
<gene>
    <name evidence="1" type="ORF">CFBP5473_24165</name>
    <name evidence="2" type="ORF">J5285_22820</name>
</gene>
<dbReference type="RefSeq" id="WP_037171915.1">
    <property type="nucleotide sequence ID" value="NZ_CP039694.1"/>
</dbReference>
<dbReference type="PANTHER" id="PTHR35841:SF1">
    <property type="entry name" value="PHOSPHONATES-BINDING PERIPLASMIC PROTEIN"/>
    <property type="match status" value="1"/>
</dbReference>
<evidence type="ECO:0000313" key="1">
    <source>
        <dbReference type="EMBL" id="QCJ01049.1"/>
    </source>
</evidence>
<dbReference type="Proteomes" id="UP000826513">
    <property type="component" value="Plasmid pTiAF3.44"/>
</dbReference>
<dbReference type="Pfam" id="PF12974">
    <property type="entry name" value="Phosphonate-bd"/>
    <property type="match status" value="1"/>
</dbReference>